<evidence type="ECO:0000313" key="1">
    <source>
        <dbReference type="EMBL" id="KII60369.1"/>
    </source>
</evidence>
<comment type="caution">
    <text evidence="1">The sequence shown here is derived from an EMBL/GenBank/DDBJ whole genome shotgun (WGS) entry which is preliminary data.</text>
</comment>
<sequence length="191" mass="22231">MKNYEMQFIFWKRAPHTILLNFKEIEKYTINDVFLKSTHKSPSAEKRKSMPNFIELVLRISQNGVDKSNDAEKIFDAGISESIEDVSMKDIKISSGLDNKINQILHLSKNDAQSFSQWIPLYDNKPIYVDYLIAIKQFLFGISTVDQIYFYVGGNLQLFSIQEYETNESVFPSNFEPSYIYKLVRKNLTVS</sequence>
<evidence type="ECO:0000313" key="2">
    <source>
        <dbReference type="Proteomes" id="UP000031668"/>
    </source>
</evidence>
<gene>
    <name evidence="1" type="ORF">RF11_04278</name>
</gene>
<protein>
    <submittedName>
        <fullName evidence="1">Uncharacterized protein</fullName>
    </submittedName>
</protein>
<name>A0A0C2M7N4_THEKT</name>
<dbReference type="AlphaFoldDB" id="A0A0C2M7N4"/>
<reference evidence="1 2" key="1">
    <citation type="journal article" date="2014" name="Genome Biol. Evol.">
        <title>The genome of the myxosporean Thelohanellus kitauei shows adaptations to nutrient acquisition within its fish host.</title>
        <authorList>
            <person name="Yang Y."/>
            <person name="Xiong J."/>
            <person name="Zhou Z."/>
            <person name="Huo F."/>
            <person name="Miao W."/>
            <person name="Ran C."/>
            <person name="Liu Y."/>
            <person name="Zhang J."/>
            <person name="Feng J."/>
            <person name="Wang M."/>
            <person name="Wang M."/>
            <person name="Wang L."/>
            <person name="Yao B."/>
        </authorList>
    </citation>
    <scope>NUCLEOTIDE SEQUENCE [LARGE SCALE GENOMIC DNA]</scope>
    <source>
        <strain evidence="1">Wuqing</strain>
    </source>
</reference>
<dbReference type="EMBL" id="JWZT01005670">
    <property type="protein sequence ID" value="KII60369.1"/>
    <property type="molecule type" value="Genomic_DNA"/>
</dbReference>
<proteinExistence type="predicted"/>
<organism evidence="1 2">
    <name type="scientific">Thelohanellus kitauei</name>
    <name type="common">Myxosporean</name>
    <dbReference type="NCBI Taxonomy" id="669202"/>
    <lineage>
        <taxon>Eukaryota</taxon>
        <taxon>Metazoa</taxon>
        <taxon>Cnidaria</taxon>
        <taxon>Myxozoa</taxon>
        <taxon>Myxosporea</taxon>
        <taxon>Bivalvulida</taxon>
        <taxon>Platysporina</taxon>
        <taxon>Myxobolidae</taxon>
        <taxon>Thelohanellus</taxon>
    </lineage>
</organism>
<dbReference type="Proteomes" id="UP000031668">
    <property type="component" value="Unassembled WGS sequence"/>
</dbReference>
<accession>A0A0C2M7N4</accession>
<keyword evidence="2" id="KW-1185">Reference proteome</keyword>